<proteinExistence type="predicted"/>
<feature type="transmembrane region" description="Helical" evidence="1">
    <location>
        <begin position="294"/>
        <end position="317"/>
    </location>
</feature>
<dbReference type="InterPro" id="IPR050879">
    <property type="entry name" value="Acyltransferase_3"/>
</dbReference>
<evidence type="ECO:0000313" key="3">
    <source>
        <dbReference type="EMBL" id="GAL86431.1"/>
    </source>
</evidence>
<feature type="transmembrane region" description="Helical" evidence="1">
    <location>
        <begin position="205"/>
        <end position="223"/>
    </location>
</feature>
<keyword evidence="4" id="KW-1185">Reference proteome</keyword>
<comment type="caution">
    <text evidence="3">The sequence shown here is derived from an EMBL/GenBank/DDBJ whole genome shotgun (WGS) entry which is preliminary data.</text>
</comment>
<protein>
    <recommendedName>
        <fullName evidence="2">Acyltransferase 3 domain-containing protein</fullName>
    </recommendedName>
</protein>
<keyword evidence="1" id="KW-0472">Membrane</keyword>
<sequence>MQTSLTNVSVASRVYGLDILRAIAIIFVLEEHGNDFLYEAFSIKAPHLDGVKLFFVLSGFLIGQILIKTLHTGLSMKALYAFWIRRWFRTLPNYYFILIILVGINILIPVFEGTYTSFFFFCQNLFYPQQRFFLESWSLAVEEWFYILFPVTLYLLNKTFPSRHKLSLLVSIGFFIIGAVLVRIYKESYLDIQIFKDWDVEFRKVVFTRLDNIVFGVLGAFISNYYHSLWVKHKVAFLISGILLLLGDRIYFLFITNYIISYGWYSNIISFTIGSIATLALLPFLSELKTGKGIIFRLLTYISIISYSLYMVNLSLVRFRIIPYSNEWLIKFGLASYINYIDVALYWLYTIILSLLLYHFFEKPMTNLRDKLYIKKSQPSL</sequence>
<gene>
    <name evidence="3" type="ORF">MYP_3660</name>
</gene>
<accession>A0A098LHH8</accession>
<dbReference type="Pfam" id="PF01757">
    <property type="entry name" value="Acyl_transf_3"/>
    <property type="match status" value="1"/>
</dbReference>
<keyword evidence="1" id="KW-0812">Transmembrane</keyword>
<feature type="domain" description="Acyltransferase 3" evidence="2">
    <location>
        <begin position="15"/>
        <end position="358"/>
    </location>
</feature>
<evidence type="ECO:0000313" key="4">
    <source>
        <dbReference type="Proteomes" id="UP000030185"/>
    </source>
</evidence>
<feature type="transmembrane region" description="Helical" evidence="1">
    <location>
        <begin position="12"/>
        <end position="30"/>
    </location>
</feature>
<organism evidence="3 4">
    <name type="scientific">Sporocytophaga myxococcoides</name>
    <dbReference type="NCBI Taxonomy" id="153721"/>
    <lineage>
        <taxon>Bacteria</taxon>
        <taxon>Pseudomonadati</taxon>
        <taxon>Bacteroidota</taxon>
        <taxon>Cytophagia</taxon>
        <taxon>Cytophagales</taxon>
        <taxon>Cytophagaceae</taxon>
        <taxon>Sporocytophaga</taxon>
    </lineage>
</organism>
<dbReference type="RefSeq" id="WP_045466365.1">
    <property type="nucleotide sequence ID" value="NZ_BBLT01000008.1"/>
</dbReference>
<feature type="transmembrane region" description="Helical" evidence="1">
    <location>
        <begin position="91"/>
        <end position="111"/>
    </location>
</feature>
<reference evidence="3 4" key="1">
    <citation type="submission" date="2014-09" db="EMBL/GenBank/DDBJ databases">
        <title>Sporocytophaga myxococcoides PG-01 genome sequencing.</title>
        <authorList>
            <person name="Liu L."/>
            <person name="Gao P.J."/>
            <person name="Chen G.J."/>
            <person name="Wang L.S."/>
        </authorList>
    </citation>
    <scope>NUCLEOTIDE SEQUENCE [LARGE SCALE GENOMIC DNA]</scope>
    <source>
        <strain evidence="3 4">PG-01</strain>
    </source>
</reference>
<feature type="transmembrane region" description="Helical" evidence="1">
    <location>
        <begin position="50"/>
        <end position="70"/>
    </location>
</feature>
<evidence type="ECO:0000256" key="1">
    <source>
        <dbReference type="SAM" id="Phobius"/>
    </source>
</evidence>
<feature type="transmembrane region" description="Helical" evidence="1">
    <location>
        <begin position="235"/>
        <end position="256"/>
    </location>
</feature>
<dbReference type="PANTHER" id="PTHR23028">
    <property type="entry name" value="ACETYLTRANSFERASE"/>
    <property type="match status" value="1"/>
</dbReference>
<dbReference type="EMBL" id="BBLT01000008">
    <property type="protein sequence ID" value="GAL86431.1"/>
    <property type="molecule type" value="Genomic_DNA"/>
</dbReference>
<name>A0A098LHH8_9BACT</name>
<dbReference type="AlphaFoldDB" id="A0A098LHH8"/>
<dbReference type="GO" id="GO:0016747">
    <property type="term" value="F:acyltransferase activity, transferring groups other than amino-acyl groups"/>
    <property type="evidence" value="ECO:0007669"/>
    <property type="project" value="InterPro"/>
</dbReference>
<dbReference type="InterPro" id="IPR002656">
    <property type="entry name" value="Acyl_transf_3_dom"/>
</dbReference>
<dbReference type="GO" id="GO:0000271">
    <property type="term" value="P:polysaccharide biosynthetic process"/>
    <property type="evidence" value="ECO:0007669"/>
    <property type="project" value="TreeGrafter"/>
</dbReference>
<dbReference type="STRING" id="153721.MYP_3660"/>
<feature type="transmembrane region" description="Helical" evidence="1">
    <location>
        <begin position="262"/>
        <end position="282"/>
    </location>
</feature>
<dbReference type="PANTHER" id="PTHR23028:SF53">
    <property type="entry name" value="ACYL_TRANSF_3 DOMAIN-CONTAINING PROTEIN"/>
    <property type="match status" value="1"/>
</dbReference>
<keyword evidence="1" id="KW-1133">Transmembrane helix</keyword>
<feature type="transmembrane region" description="Helical" evidence="1">
    <location>
        <begin position="168"/>
        <end position="185"/>
    </location>
</feature>
<feature type="transmembrane region" description="Helical" evidence="1">
    <location>
        <begin position="337"/>
        <end position="361"/>
    </location>
</feature>
<dbReference type="GO" id="GO:0016020">
    <property type="term" value="C:membrane"/>
    <property type="evidence" value="ECO:0007669"/>
    <property type="project" value="TreeGrafter"/>
</dbReference>
<dbReference type="Proteomes" id="UP000030185">
    <property type="component" value="Unassembled WGS sequence"/>
</dbReference>
<evidence type="ECO:0000259" key="2">
    <source>
        <dbReference type="Pfam" id="PF01757"/>
    </source>
</evidence>
<dbReference type="eggNOG" id="COG1835">
    <property type="taxonomic scope" value="Bacteria"/>
</dbReference>
<dbReference type="OrthoDB" id="9796461at2"/>